<evidence type="ECO:0000313" key="1">
    <source>
        <dbReference type="Proteomes" id="UP000095283"/>
    </source>
</evidence>
<protein>
    <submittedName>
        <fullName evidence="2">60S ribosomal protein L6</fullName>
    </submittedName>
</protein>
<sequence length="131" mass="15234">MTPAKVCFGAFVFISSGFKKPFESHYYEWLDTTRTTFRIGKVGYGLFRGNTTLYPLRVGVKNSQINLPSKCIGTYQGLVRLRLYRKKTKPPLNRVPYLSRRFGKKKEKEMETLSVLEWNRSCAANRNKINK</sequence>
<evidence type="ECO:0000313" key="2">
    <source>
        <dbReference type="WBParaSite" id="Hba_09007"/>
    </source>
</evidence>
<dbReference type="WBParaSite" id="Hba_09007">
    <property type="protein sequence ID" value="Hba_09007"/>
    <property type="gene ID" value="Hba_09007"/>
</dbReference>
<keyword evidence="1" id="KW-1185">Reference proteome</keyword>
<organism evidence="1 2">
    <name type="scientific">Heterorhabditis bacteriophora</name>
    <name type="common">Entomopathogenic nematode worm</name>
    <dbReference type="NCBI Taxonomy" id="37862"/>
    <lineage>
        <taxon>Eukaryota</taxon>
        <taxon>Metazoa</taxon>
        <taxon>Ecdysozoa</taxon>
        <taxon>Nematoda</taxon>
        <taxon>Chromadorea</taxon>
        <taxon>Rhabditida</taxon>
        <taxon>Rhabditina</taxon>
        <taxon>Rhabditomorpha</taxon>
        <taxon>Strongyloidea</taxon>
        <taxon>Heterorhabditidae</taxon>
        <taxon>Heterorhabditis</taxon>
    </lineage>
</organism>
<dbReference type="AlphaFoldDB" id="A0A1I7WV21"/>
<dbReference type="Proteomes" id="UP000095283">
    <property type="component" value="Unplaced"/>
</dbReference>
<proteinExistence type="predicted"/>
<name>A0A1I7WV21_HETBA</name>
<accession>A0A1I7WV21</accession>
<reference evidence="2" key="1">
    <citation type="submission" date="2016-11" db="UniProtKB">
        <authorList>
            <consortium name="WormBaseParasite"/>
        </authorList>
    </citation>
    <scope>IDENTIFICATION</scope>
</reference>